<feature type="region of interest" description="Disordered" evidence="1">
    <location>
        <begin position="1"/>
        <end position="40"/>
    </location>
</feature>
<accession>A0A8E2DIA7</accession>
<protein>
    <submittedName>
        <fullName evidence="2">Uncharacterized protein</fullName>
    </submittedName>
</protein>
<organism evidence="2 3">
    <name type="scientific">Obba rivulosa</name>
    <dbReference type="NCBI Taxonomy" id="1052685"/>
    <lineage>
        <taxon>Eukaryota</taxon>
        <taxon>Fungi</taxon>
        <taxon>Dikarya</taxon>
        <taxon>Basidiomycota</taxon>
        <taxon>Agaricomycotina</taxon>
        <taxon>Agaricomycetes</taxon>
        <taxon>Polyporales</taxon>
        <taxon>Gelatoporiaceae</taxon>
        <taxon>Obba</taxon>
    </lineage>
</organism>
<dbReference type="AlphaFoldDB" id="A0A8E2DIA7"/>
<evidence type="ECO:0000313" key="2">
    <source>
        <dbReference type="EMBL" id="OCH83578.1"/>
    </source>
</evidence>
<sequence length="227" mass="24739">MSSSISSNSSRPPSSSSATSSTSISSSGTPSSSVSMSSPSPAQSAICKPVVLQHRPQLNFKRQPEFECLGIKPKRQCQLGFRIEQQRISNDALVVQGHIVAYCFLGRVSYKQRASDVLEQRAVDFVRLGWDHRLLATRAAAVVSDVFAVTLALREADGVVFVHLLVDSADRNFCIDDRASDDARYAATRSMPTASLRGDNQTTRLDICRRPGSAYSPRQALSSWKAS</sequence>
<name>A0A8E2DIA7_9APHY</name>
<proteinExistence type="predicted"/>
<evidence type="ECO:0000256" key="1">
    <source>
        <dbReference type="SAM" id="MobiDB-lite"/>
    </source>
</evidence>
<dbReference type="EMBL" id="KV722973">
    <property type="protein sequence ID" value="OCH83578.1"/>
    <property type="molecule type" value="Genomic_DNA"/>
</dbReference>
<dbReference type="Proteomes" id="UP000250043">
    <property type="component" value="Unassembled WGS sequence"/>
</dbReference>
<gene>
    <name evidence="2" type="ORF">OBBRIDRAFT_840405</name>
</gene>
<evidence type="ECO:0000313" key="3">
    <source>
        <dbReference type="Proteomes" id="UP000250043"/>
    </source>
</evidence>
<reference evidence="2 3" key="1">
    <citation type="submission" date="2016-07" db="EMBL/GenBank/DDBJ databases">
        <title>Draft genome of the white-rot fungus Obba rivulosa 3A-2.</title>
        <authorList>
            <consortium name="DOE Joint Genome Institute"/>
            <person name="Miettinen O."/>
            <person name="Riley R."/>
            <person name="Acob R."/>
            <person name="Barry K."/>
            <person name="Cullen D."/>
            <person name="De Vries R."/>
            <person name="Hainaut M."/>
            <person name="Hatakka A."/>
            <person name="Henrissat B."/>
            <person name="Hilden K."/>
            <person name="Kuo R."/>
            <person name="Labutti K."/>
            <person name="Lipzen A."/>
            <person name="Makela M.R."/>
            <person name="Sandor L."/>
            <person name="Spatafora J.W."/>
            <person name="Grigoriev I.V."/>
            <person name="Hibbett D.S."/>
        </authorList>
    </citation>
    <scope>NUCLEOTIDE SEQUENCE [LARGE SCALE GENOMIC DNA]</scope>
    <source>
        <strain evidence="2 3">3A-2</strain>
    </source>
</reference>
<keyword evidence="3" id="KW-1185">Reference proteome</keyword>